<dbReference type="Pfam" id="PF18592">
    <property type="entry name" value="Tho1_MOS11_C"/>
    <property type="match status" value="1"/>
</dbReference>
<reference evidence="2 3" key="1">
    <citation type="submission" date="2018-11" db="EMBL/GenBank/DDBJ databases">
        <authorList>
            <consortium name="Pathogen Informatics"/>
        </authorList>
    </citation>
    <scope>NUCLEOTIDE SEQUENCE [LARGE SCALE GENOMIC DNA]</scope>
</reference>
<feature type="domain" description="THO1-MOS11 C-terminal" evidence="1">
    <location>
        <begin position="3"/>
        <end position="34"/>
    </location>
</feature>
<name>A0A3P6QFV3_9BILA</name>
<dbReference type="Proteomes" id="UP000271098">
    <property type="component" value="Unassembled WGS sequence"/>
</dbReference>
<evidence type="ECO:0000259" key="1">
    <source>
        <dbReference type="Pfam" id="PF18592"/>
    </source>
</evidence>
<evidence type="ECO:0000313" key="2">
    <source>
        <dbReference type="EMBL" id="VDK41403.1"/>
    </source>
</evidence>
<sequence length="133" mass="15210">MDAAEETVDAKLKRAQRFGLPLSNEQLKLKRAERVSGAIHRMQFLRKLTLVCFPSQQQQQQQQQLAIYFQMPKSLLPRNKFGQVSNKSSSIGVVEKASLDVLEKRAKRFGLCSEEAEVHFCFVIHKVLAHKTL</sequence>
<proteinExistence type="predicted"/>
<dbReference type="InterPro" id="IPR040746">
    <property type="entry name" value="THO1_MOS11_C"/>
</dbReference>
<protein>
    <recommendedName>
        <fullName evidence="1">THO1-MOS11 C-terminal domain-containing protein</fullName>
    </recommendedName>
</protein>
<dbReference type="OrthoDB" id="5837849at2759"/>
<dbReference type="AlphaFoldDB" id="A0A3P6QFV3"/>
<dbReference type="EMBL" id="UYRT01006957">
    <property type="protein sequence ID" value="VDK41403.1"/>
    <property type="molecule type" value="Genomic_DNA"/>
</dbReference>
<keyword evidence="3" id="KW-1185">Reference proteome</keyword>
<evidence type="ECO:0000313" key="3">
    <source>
        <dbReference type="Proteomes" id="UP000271098"/>
    </source>
</evidence>
<gene>
    <name evidence="2" type="ORF">GPUH_LOCUS3890</name>
</gene>
<organism evidence="2 3">
    <name type="scientific">Gongylonema pulchrum</name>
    <dbReference type="NCBI Taxonomy" id="637853"/>
    <lineage>
        <taxon>Eukaryota</taxon>
        <taxon>Metazoa</taxon>
        <taxon>Ecdysozoa</taxon>
        <taxon>Nematoda</taxon>
        <taxon>Chromadorea</taxon>
        <taxon>Rhabditida</taxon>
        <taxon>Spirurina</taxon>
        <taxon>Spiruromorpha</taxon>
        <taxon>Spiruroidea</taxon>
        <taxon>Gongylonematidae</taxon>
        <taxon>Gongylonema</taxon>
    </lineage>
</organism>
<accession>A0A3P6QFV3</accession>